<geneLocation type="plasmid" evidence="2">
    <name>III</name>
</geneLocation>
<sequence length="72" mass="7686">MRDRKSSNNVSDVTDAQERTVKGKLPRNIVMVLGVVAAFLVGGLGYYFQSVSEEQSDAKAEQDRGAAAPAGQ</sequence>
<keyword evidence="1" id="KW-0472">Membrane</keyword>
<keyword evidence="1" id="KW-0812">Transmembrane</keyword>
<accession>A0A375IUV1</accession>
<proteinExistence type="predicted"/>
<dbReference type="RefSeq" id="WP_115666833.1">
    <property type="nucleotide sequence ID" value="NZ_LT991978.1"/>
</dbReference>
<reference evidence="2 3" key="1">
    <citation type="submission" date="2018-01" db="EMBL/GenBank/DDBJ databases">
        <authorList>
            <person name="Gaut B.S."/>
            <person name="Morton B.R."/>
            <person name="Clegg M.T."/>
            <person name="Duvall M.R."/>
        </authorList>
    </citation>
    <scope>NUCLEOTIDE SEQUENCE [LARGE SCALE GENOMIC DNA]</scope>
    <source>
        <strain evidence="2">Cupriavidus taiwanensis LMG 19425</strain>
        <plasmid evidence="3">Plasmid iii</plasmid>
    </source>
</reference>
<gene>
    <name evidence="2" type="ORF">CT19425_P30258</name>
</gene>
<keyword evidence="1" id="KW-1133">Transmembrane helix</keyword>
<evidence type="ECO:0000313" key="3">
    <source>
        <dbReference type="Proteomes" id="UP000255505"/>
    </source>
</evidence>
<dbReference type="AlphaFoldDB" id="A0A375IUV1"/>
<organism evidence="2 3">
    <name type="scientific">Cupriavidus taiwanensis</name>
    <dbReference type="NCBI Taxonomy" id="164546"/>
    <lineage>
        <taxon>Bacteria</taxon>
        <taxon>Pseudomonadati</taxon>
        <taxon>Pseudomonadota</taxon>
        <taxon>Betaproteobacteria</taxon>
        <taxon>Burkholderiales</taxon>
        <taxon>Burkholderiaceae</taxon>
        <taxon>Cupriavidus</taxon>
    </lineage>
</organism>
<evidence type="ECO:0000256" key="1">
    <source>
        <dbReference type="SAM" id="Phobius"/>
    </source>
</evidence>
<dbReference type="EMBL" id="LT991978">
    <property type="protein sequence ID" value="SPK77409.1"/>
    <property type="molecule type" value="Genomic_DNA"/>
</dbReference>
<keyword evidence="2" id="KW-0614">Plasmid</keyword>
<name>A0A375IUV1_9BURK</name>
<evidence type="ECO:0000313" key="2">
    <source>
        <dbReference type="EMBL" id="SPK77409.1"/>
    </source>
</evidence>
<protein>
    <submittedName>
        <fullName evidence="2">Uncharacterized protein</fullName>
    </submittedName>
</protein>
<dbReference type="Proteomes" id="UP000255505">
    <property type="component" value="Plasmid III"/>
</dbReference>
<feature type="transmembrane region" description="Helical" evidence="1">
    <location>
        <begin position="29"/>
        <end position="48"/>
    </location>
</feature>